<reference evidence="2" key="2">
    <citation type="submission" date="2015-06" db="UniProtKB">
        <authorList>
            <consortium name="EnsemblPlants"/>
        </authorList>
    </citation>
    <scope>IDENTIFICATION</scope>
</reference>
<proteinExistence type="predicted"/>
<name>A0A0E0P6N4_ORYRU</name>
<dbReference type="Gramene" id="ORUFI04G06890.1">
    <property type="protein sequence ID" value="ORUFI04G06890.1"/>
    <property type="gene ID" value="ORUFI04G06890"/>
</dbReference>
<feature type="transmembrane region" description="Helical" evidence="1">
    <location>
        <begin position="114"/>
        <end position="135"/>
    </location>
</feature>
<evidence type="ECO:0000256" key="1">
    <source>
        <dbReference type="SAM" id="Phobius"/>
    </source>
</evidence>
<sequence>MLGRRRLAGRGLFYATPSTFRSPSSTLLSSTHIVLLLEENAGRSATTRCPQGVISSGCVPNHLAGVAVDTAEPPKSMDGEALPANARPRHHQLPAGEGHCQVAKVLVADIRRSLIYHPQAAMGIIGPLLLAPVMMRPCWAGMSD</sequence>
<accession>A0A0E0P6N4</accession>
<evidence type="ECO:0000313" key="2">
    <source>
        <dbReference type="EnsemblPlants" id="ORUFI04G06890.1"/>
    </source>
</evidence>
<organism evidence="2 3">
    <name type="scientific">Oryza rufipogon</name>
    <name type="common">Brownbeard rice</name>
    <name type="synonym">Asian wild rice</name>
    <dbReference type="NCBI Taxonomy" id="4529"/>
    <lineage>
        <taxon>Eukaryota</taxon>
        <taxon>Viridiplantae</taxon>
        <taxon>Streptophyta</taxon>
        <taxon>Embryophyta</taxon>
        <taxon>Tracheophyta</taxon>
        <taxon>Spermatophyta</taxon>
        <taxon>Magnoliopsida</taxon>
        <taxon>Liliopsida</taxon>
        <taxon>Poales</taxon>
        <taxon>Poaceae</taxon>
        <taxon>BOP clade</taxon>
        <taxon>Oryzoideae</taxon>
        <taxon>Oryzeae</taxon>
        <taxon>Oryzinae</taxon>
        <taxon>Oryza</taxon>
    </lineage>
</organism>
<keyword evidence="1" id="KW-0472">Membrane</keyword>
<reference evidence="3" key="1">
    <citation type="submission" date="2013-06" db="EMBL/GenBank/DDBJ databases">
        <authorList>
            <person name="Zhao Q."/>
        </authorList>
    </citation>
    <scope>NUCLEOTIDE SEQUENCE</scope>
    <source>
        <strain evidence="3">cv. W1943</strain>
    </source>
</reference>
<keyword evidence="1" id="KW-1133">Transmembrane helix</keyword>
<protein>
    <submittedName>
        <fullName evidence="2">Uncharacterized protein</fullName>
    </submittedName>
</protein>
<dbReference type="Proteomes" id="UP000008022">
    <property type="component" value="Unassembled WGS sequence"/>
</dbReference>
<keyword evidence="1" id="KW-0812">Transmembrane</keyword>
<keyword evidence="3" id="KW-1185">Reference proteome</keyword>
<dbReference type="AlphaFoldDB" id="A0A0E0P6N4"/>
<evidence type="ECO:0000313" key="3">
    <source>
        <dbReference type="Proteomes" id="UP000008022"/>
    </source>
</evidence>
<dbReference type="EnsemblPlants" id="ORUFI04G06890.1">
    <property type="protein sequence ID" value="ORUFI04G06890.1"/>
    <property type="gene ID" value="ORUFI04G06890"/>
</dbReference>
<dbReference type="HOGENOM" id="CLU_1799529_0_0_1"/>